<dbReference type="PANTHER" id="PTHR35908">
    <property type="entry name" value="HYPOTHETICAL FUSION PROTEIN"/>
    <property type="match status" value="1"/>
</dbReference>
<dbReference type="RefSeq" id="WP_179842577.1">
    <property type="nucleotide sequence ID" value="NZ_JACCBA010000001.1"/>
</dbReference>
<protein>
    <submittedName>
        <fullName evidence="2">Putative enzyme related to lactoylglutathione lyase</fullName>
    </submittedName>
</protein>
<comment type="caution">
    <text evidence="2">The sequence shown here is derived from an EMBL/GenBank/DDBJ whole genome shotgun (WGS) entry which is preliminary data.</text>
</comment>
<keyword evidence="3" id="KW-1185">Reference proteome</keyword>
<sequence length="121" mass="13593">MASRFYHLVIDSREPSALAEFWAAVLDQPVLYRSDDEVIVGADPHTYPGLCFIRDDGTKTTKNRLHIDLDPDDQEAEVQRILALGARRTDIGQSTDVSWVVLADPEGNEFCVLRPHTSLIE</sequence>
<dbReference type="InterPro" id="IPR041581">
    <property type="entry name" value="Glyoxalase_6"/>
</dbReference>
<dbReference type="CDD" id="cd06587">
    <property type="entry name" value="VOC"/>
    <property type="match status" value="1"/>
</dbReference>
<keyword evidence="2" id="KW-0456">Lyase</keyword>
<dbReference type="GO" id="GO:0016829">
    <property type="term" value="F:lyase activity"/>
    <property type="evidence" value="ECO:0007669"/>
    <property type="project" value="UniProtKB-KW"/>
</dbReference>
<dbReference type="SUPFAM" id="SSF54593">
    <property type="entry name" value="Glyoxalase/Bleomycin resistance protein/Dihydroxybiphenyl dioxygenase"/>
    <property type="match status" value="1"/>
</dbReference>
<dbReference type="EMBL" id="JACCBA010000001">
    <property type="protein sequence ID" value="NYD45087.1"/>
    <property type="molecule type" value="Genomic_DNA"/>
</dbReference>
<proteinExistence type="predicted"/>
<dbReference type="Pfam" id="PF18029">
    <property type="entry name" value="Glyoxalase_6"/>
    <property type="match status" value="1"/>
</dbReference>
<dbReference type="InterPro" id="IPR029068">
    <property type="entry name" value="Glyas_Bleomycin-R_OHBP_Dase"/>
</dbReference>
<dbReference type="Gene3D" id="3.10.180.10">
    <property type="entry name" value="2,3-Dihydroxybiphenyl 1,2-Dioxygenase, domain 1"/>
    <property type="match status" value="1"/>
</dbReference>
<accession>A0A7Y9ECE6</accession>
<gene>
    <name evidence="2" type="ORF">BJY14_001070</name>
</gene>
<evidence type="ECO:0000313" key="3">
    <source>
        <dbReference type="Proteomes" id="UP000529783"/>
    </source>
</evidence>
<dbReference type="InterPro" id="IPR037523">
    <property type="entry name" value="VOC_core"/>
</dbReference>
<organism evidence="2 3">
    <name type="scientific">Actinomadura luteofluorescens</name>
    <dbReference type="NCBI Taxonomy" id="46163"/>
    <lineage>
        <taxon>Bacteria</taxon>
        <taxon>Bacillati</taxon>
        <taxon>Actinomycetota</taxon>
        <taxon>Actinomycetes</taxon>
        <taxon>Streptosporangiales</taxon>
        <taxon>Thermomonosporaceae</taxon>
        <taxon>Actinomadura</taxon>
    </lineage>
</organism>
<dbReference type="AlphaFoldDB" id="A0A7Y9ECE6"/>
<feature type="domain" description="VOC" evidence="1">
    <location>
        <begin position="4"/>
        <end position="115"/>
    </location>
</feature>
<dbReference type="Proteomes" id="UP000529783">
    <property type="component" value="Unassembled WGS sequence"/>
</dbReference>
<reference evidence="2 3" key="1">
    <citation type="submission" date="2020-07" db="EMBL/GenBank/DDBJ databases">
        <title>Sequencing the genomes of 1000 actinobacteria strains.</title>
        <authorList>
            <person name="Klenk H.-P."/>
        </authorList>
    </citation>
    <scope>NUCLEOTIDE SEQUENCE [LARGE SCALE GENOMIC DNA]</scope>
    <source>
        <strain evidence="2 3">DSM 40398</strain>
    </source>
</reference>
<name>A0A7Y9ECE6_9ACTN</name>
<evidence type="ECO:0000313" key="2">
    <source>
        <dbReference type="EMBL" id="NYD45087.1"/>
    </source>
</evidence>
<dbReference type="PROSITE" id="PS51819">
    <property type="entry name" value="VOC"/>
    <property type="match status" value="1"/>
</dbReference>
<dbReference type="PANTHER" id="PTHR35908:SF1">
    <property type="entry name" value="CONSERVED PROTEIN"/>
    <property type="match status" value="1"/>
</dbReference>
<evidence type="ECO:0000259" key="1">
    <source>
        <dbReference type="PROSITE" id="PS51819"/>
    </source>
</evidence>